<dbReference type="OrthoDB" id="1149272at2"/>
<protein>
    <recommendedName>
        <fullName evidence="3">Glutaminyl-tRNA synthetase</fullName>
    </recommendedName>
</protein>
<dbReference type="RefSeq" id="WP_119607193.1">
    <property type="nucleotide sequence ID" value="NZ_QXFH01000070.1"/>
</dbReference>
<sequence>MIQTQYTSFKEIDRDLKILKLQRQIEEEKVKLAVQNTKEELYPSNILGSLAPLLQKVAISLIAKKLLKKLD</sequence>
<keyword evidence="2" id="KW-1185">Reference proteome</keyword>
<evidence type="ECO:0000313" key="1">
    <source>
        <dbReference type="EMBL" id="RIV34961.1"/>
    </source>
</evidence>
<reference evidence="1 2" key="1">
    <citation type="submission" date="2018-08" db="EMBL/GenBank/DDBJ databases">
        <title>Proposal of Muricauda 72 sp.nov. and Muricauda NH166 sp.nov., isolated from seawater.</title>
        <authorList>
            <person name="Cheng H."/>
            <person name="Wu Y.-H."/>
            <person name="Guo L.-L."/>
            <person name="Xu X.-W."/>
        </authorList>
    </citation>
    <scope>NUCLEOTIDE SEQUENCE [LARGE SCALE GENOMIC DNA]</scope>
    <source>
        <strain evidence="1 2">KCTC 22173</strain>
    </source>
</reference>
<name>A0A3A1N7Q4_9FLAO</name>
<evidence type="ECO:0000313" key="2">
    <source>
        <dbReference type="Proteomes" id="UP000266067"/>
    </source>
</evidence>
<evidence type="ECO:0008006" key="3">
    <source>
        <dbReference type="Google" id="ProtNLM"/>
    </source>
</evidence>
<dbReference type="EMBL" id="QXFH01000070">
    <property type="protein sequence ID" value="RIV34961.1"/>
    <property type="molecule type" value="Genomic_DNA"/>
</dbReference>
<comment type="caution">
    <text evidence="1">The sequence shown here is derived from an EMBL/GenBank/DDBJ whole genome shotgun (WGS) entry which is preliminary data.</text>
</comment>
<dbReference type="InterPro" id="IPR046290">
    <property type="entry name" value="DUF6327"/>
</dbReference>
<dbReference type="Proteomes" id="UP000266067">
    <property type="component" value="Unassembled WGS sequence"/>
</dbReference>
<proteinExistence type="predicted"/>
<accession>A0A3A1N7Q4</accession>
<gene>
    <name evidence="1" type="ORF">D2V08_06235</name>
</gene>
<organism evidence="1 2">
    <name type="scientific">Flagellimonas lutimaris</name>
    <dbReference type="NCBI Taxonomy" id="475082"/>
    <lineage>
        <taxon>Bacteria</taxon>
        <taxon>Pseudomonadati</taxon>
        <taxon>Bacteroidota</taxon>
        <taxon>Flavobacteriia</taxon>
        <taxon>Flavobacteriales</taxon>
        <taxon>Flavobacteriaceae</taxon>
        <taxon>Flagellimonas</taxon>
    </lineage>
</organism>
<dbReference type="Pfam" id="PF19852">
    <property type="entry name" value="DUF6327"/>
    <property type="match status" value="1"/>
</dbReference>
<dbReference type="AlphaFoldDB" id="A0A3A1N7Q4"/>